<dbReference type="InterPro" id="IPR017927">
    <property type="entry name" value="FAD-bd_FR_type"/>
</dbReference>
<dbReference type="InterPro" id="IPR008333">
    <property type="entry name" value="Cbr1-like_FAD-bd_dom"/>
</dbReference>
<keyword evidence="6 8" id="KW-0520">NAD</keyword>
<dbReference type="PROSITE" id="PS51384">
    <property type="entry name" value="FAD_FR"/>
    <property type="match status" value="1"/>
</dbReference>
<evidence type="ECO:0000256" key="5">
    <source>
        <dbReference type="ARBA" id="ARBA00023002"/>
    </source>
</evidence>
<proteinExistence type="evidence at transcript level"/>
<dbReference type="Gene3D" id="2.40.30.10">
    <property type="entry name" value="Translation factors"/>
    <property type="match status" value="1"/>
</dbReference>
<dbReference type="Pfam" id="PF00175">
    <property type="entry name" value="NAD_binding_1"/>
    <property type="match status" value="1"/>
</dbReference>
<evidence type="ECO:0000256" key="3">
    <source>
        <dbReference type="ARBA" id="ARBA00022630"/>
    </source>
</evidence>
<dbReference type="PANTHER" id="PTHR19370:SF184">
    <property type="entry name" value="NADH-CYTOCHROME B5 REDUCTASE-LIKE"/>
    <property type="match status" value="1"/>
</dbReference>
<keyword evidence="4 7" id="KW-0274">FAD</keyword>
<evidence type="ECO:0000313" key="10">
    <source>
        <dbReference type="EMBL" id="JAP75696.1"/>
    </source>
</evidence>
<evidence type="ECO:0000256" key="6">
    <source>
        <dbReference type="ARBA" id="ARBA00023027"/>
    </source>
</evidence>
<dbReference type="SUPFAM" id="SSF63380">
    <property type="entry name" value="Riboflavin synthase domain-like"/>
    <property type="match status" value="1"/>
</dbReference>
<dbReference type="Gene3D" id="3.40.50.80">
    <property type="entry name" value="Nucleotide-binding domain of ferredoxin-NADP reductase (FNR) module"/>
    <property type="match status" value="1"/>
</dbReference>
<dbReference type="InterPro" id="IPR001834">
    <property type="entry name" value="CBR-like"/>
</dbReference>
<accession>A0A131YC86</accession>
<dbReference type="InterPro" id="IPR001709">
    <property type="entry name" value="Flavoprot_Pyr_Nucl_cyt_Rdtase"/>
</dbReference>
<dbReference type="AlphaFoldDB" id="A0A131YC86"/>
<keyword evidence="3 7" id="KW-0285">Flavoprotein</keyword>
<feature type="binding site" evidence="7">
    <location>
        <position position="160"/>
    </location>
    <ligand>
        <name>FAD</name>
        <dbReference type="ChEBI" id="CHEBI:57692"/>
    </ligand>
</feature>
<dbReference type="InterPro" id="IPR019180">
    <property type="entry name" value="Oxidoreductase-like_N"/>
</dbReference>
<name>A0A131YC86_IXORI</name>
<keyword evidence="5 8" id="KW-0560">Oxidoreductase</keyword>
<evidence type="ECO:0000256" key="2">
    <source>
        <dbReference type="ARBA" id="ARBA00006105"/>
    </source>
</evidence>
<dbReference type="EC" id="1.6.2.2" evidence="8"/>
<dbReference type="PANTHER" id="PTHR19370">
    <property type="entry name" value="NADH-CYTOCHROME B5 REDUCTASE"/>
    <property type="match status" value="1"/>
</dbReference>
<dbReference type="EMBL" id="GEFM01000100">
    <property type="protein sequence ID" value="JAP75696.1"/>
    <property type="molecule type" value="mRNA"/>
</dbReference>
<protein>
    <recommendedName>
        <fullName evidence="8">NADH-cytochrome b5 reductase</fullName>
        <ecNumber evidence="8">1.6.2.2</ecNumber>
    </recommendedName>
</protein>
<organism evidence="10">
    <name type="scientific">Ixodes ricinus</name>
    <name type="common">Common tick</name>
    <name type="synonym">Acarus ricinus</name>
    <dbReference type="NCBI Taxonomy" id="34613"/>
    <lineage>
        <taxon>Eukaryota</taxon>
        <taxon>Metazoa</taxon>
        <taxon>Ecdysozoa</taxon>
        <taxon>Arthropoda</taxon>
        <taxon>Chelicerata</taxon>
        <taxon>Arachnida</taxon>
        <taxon>Acari</taxon>
        <taxon>Parasitiformes</taxon>
        <taxon>Ixodida</taxon>
        <taxon>Ixodoidea</taxon>
        <taxon>Ixodidae</taxon>
        <taxon>Ixodinae</taxon>
        <taxon>Ixodes</taxon>
    </lineage>
</organism>
<dbReference type="GO" id="GO:0090524">
    <property type="term" value="F:cytochrome-b5 reductase activity, acting on NADH"/>
    <property type="evidence" value="ECO:0007669"/>
    <property type="project" value="UniProtKB-EC"/>
</dbReference>
<dbReference type="Pfam" id="PF09791">
    <property type="entry name" value="Oxidored-like"/>
    <property type="match status" value="1"/>
</dbReference>
<comment type="catalytic activity">
    <reaction evidence="8">
        <text>2 Fe(III)-[cytochrome b5] + NADH = 2 Fe(II)-[cytochrome b5] + NAD(+) + H(+)</text>
        <dbReference type="Rhea" id="RHEA:46680"/>
        <dbReference type="Rhea" id="RHEA-COMP:10438"/>
        <dbReference type="Rhea" id="RHEA-COMP:10439"/>
        <dbReference type="ChEBI" id="CHEBI:15378"/>
        <dbReference type="ChEBI" id="CHEBI:29033"/>
        <dbReference type="ChEBI" id="CHEBI:29034"/>
        <dbReference type="ChEBI" id="CHEBI:57540"/>
        <dbReference type="ChEBI" id="CHEBI:57945"/>
        <dbReference type="EC" id="1.6.2.2"/>
    </reaction>
</comment>
<feature type="binding site" evidence="7">
    <location>
        <position position="159"/>
    </location>
    <ligand>
        <name>FAD</name>
        <dbReference type="ChEBI" id="CHEBI:57692"/>
    </ligand>
</feature>
<feature type="binding site" evidence="7">
    <location>
        <position position="150"/>
    </location>
    <ligand>
        <name>FAD</name>
        <dbReference type="ChEBI" id="CHEBI:57692"/>
    </ligand>
</feature>
<dbReference type="InterPro" id="IPR039261">
    <property type="entry name" value="FNR_nucleotide-bd"/>
</dbReference>
<evidence type="ECO:0000256" key="4">
    <source>
        <dbReference type="ARBA" id="ARBA00022827"/>
    </source>
</evidence>
<comment type="similarity">
    <text evidence="2 8">Belongs to the flavoprotein pyridine nucleotide cytochrome reductase family.</text>
</comment>
<evidence type="ECO:0000256" key="7">
    <source>
        <dbReference type="PIRSR" id="PIRSR601834-1"/>
    </source>
</evidence>
<evidence type="ECO:0000259" key="9">
    <source>
        <dbReference type="PROSITE" id="PS51384"/>
    </source>
</evidence>
<feature type="binding site" evidence="7">
    <location>
        <position position="152"/>
    </location>
    <ligand>
        <name>FAD</name>
        <dbReference type="ChEBI" id="CHEBI:57692"/>
    </ligand>
</feature>
<sequence length="319" mass="36518">MTANEVEHDKVCHDVFPNTDVSVEHLLRKPKPPEPSDCCGNGCALCVHDIYEQELKIWKNELLGHGSEGSTDGEKGQVLSRDIYTAFELVGITAITDKCCQYTFTIPHRRSLQMNVGDHLIMRASYNGECITRQYTPISPSAQRGTFEVLIKIYPNGKMSKYIDSLTEGSLVEWRGPFGELNYKPNSHKQLILLAAGTGIAPMIQILRHITDNEDDETLVRLLFGVSRYDEIYLKKELDDLRNFWNVSILYCLSQETEVTKVKYGDEVHYGRIDEELLRREVRKCRFAPHVLVCGPNSFNARFLECLRTELTSTTWFLF</sequence>
<reference evidence="10" key="1">
    <citation type="submission" date="2016-02" db="EMBL/GenBank/DDBJ databases">
        <title>RNAseq analyses of the midgut from blood- or serum-fed Ixodes ricinus ticks.</title>
        <authorList>
            <person name="Perner J."/>
            <person name="Provaznik J."/>
            <person name="Schrenkova J."/>
            <person name="Urbanova V."/>
            <person name="Ribeiro J.M."/>
            <person name="Kopacek P."/>
        </authorList>
    </citation>
    <scope>NUCLEOTIDE SEQUENCE</scope>
    <source>
        <tissue evidence="10">Gut</tissue>
    </source>
</reference>
<dbReference type="PRINTS" id="PR00406">
    <property type="entry name" value="CYTB5RDTASE"/>
</dbReference>
<feature type="binding site" evidence="7">
    <location>
        <position position="158"/>
    </location>
    <ligand>
        <name>FAD</name>
        <dbReference type="ChEBI" id="CHEBI:57692"/>
    </ligand>
</feature>
<dbReference type="PRINTS" id="PR00371">
    <property type="entry name" value="FPNCR"/>
</dbReference>
<dbReference type="CDD" id="cd06183">
    <property type="entry name" value="cyt_b5_reduct_like"/>
    <property type="match status" value="1"/>
</dbReference>
<feature type="domain" description="FAD-binding FR-type" evidence="9">
    <location>
        <begin position="82"/>
        <end position="184"/>
    </location>
</feature>
<evidence type="ECO:0000256" key="1">
    <source>
        <dbReference type="ARBA" id="ARBA00001974"/>
    </source>
</evidence>
<dbReference type="Pfam" id="PF00970">
    <property type="entry name" value="FAD_binding_6"/>
    <property type="match status" value="1"/>
</dbReference>
<feature type="binding site" evidence="7">
    <location>
        <position position="133"/>
    </location>
    <ligand>
        <name>FAD</name>
        <dbReference type="ChEBI" id="CHEBI:57692"/>
    </ligand>
</feature>
<comment type="cofactor">
    <cofactor evidence="1 7 8">
        <name>FAD</name>
        <dbReference type="ChEBI" id="CHEBI:57692"/>
    </cofactor>
</comment>
<feature type="binding site" evidence="7">
    <location>
        <position position="135"/>
    </location>
    <ligand>
        <name>FAD</name>
        <dbReference type="ChEBI" id="CHEBI:57692"/>
    </ligand>
</feature>
<dbReference type="SUPFAM" id="SSF52343">
    <property type="entry name" value="Ferredoxin reductase-like, C-terminal NADP-linked domain"/>
    <property type="match status" value="1"/>
</dbReference>
<dbReference type="InterPro" id="IPR001433">
    <property type="entry name" value="OxRdtase_FAD/NAD-bd"/>
</dbReference>
<evidence type="ECO:0000256" key="8">
    <source>
        <dbReference type="RuleBase" id="RU361226"/>
    </source>
</evidence>
<dbReference type="InterPro" id="IPR017938">
    <property type="entry name" value="Riboflavin_synthase-like_b-brl"/>
</dbReference>